<sequence length="101" mass="10934">MGQVQSTAIDNIQDGEFDNLIKPDSYSPWLPTDVKAPLCNLHQLNENCEQYGISEKNIYSVTIDQVGIMLGQIHGGATRSNPAVMWANEGATTLLGADEGI</sequence>
<dbReference type="EMBL" id="LGTZ01000004">
    <property type="protein sequence ID" value="OJD28512.1"/>
    <property type="molecule type" value="Genomic_DNA"/>
</dbReference>
<accession>A0A1J9QJ63</accession>
<evidence type="ECO:0000313" key="2">
    <source>
        <dbReference type="Proteomes" id="UP000242791"/>
    </source>
</evidence>
<reference evidence="1 2" key="1">
    <citation type="submission" date="2015-08" db="EMBL/GenBank/DDBJ databases">
        <title>Emmonsia species relationships and genome sequence.</title>
        <authorList>
            <person name="Cuomo C.A."/>
            <person name="Schwartz I.S."/>
            <person name="Kenyon C."/>
            <person name="De Hoog G.S."/>
            <person name="Govender N.P."/>
            <person name="Botha A."/>
            <person name="Moreno L."/>
            <person name="De Vries M."/>
            <person name="Munoz J.F."/>
            <person name="Stielow J.B."/>
        </authorList>
    </citation>
    <scope>NUCLEOTIDE SEQUENCE [LARGE SCALE GENOMIC DNA]</scope>
    <source>
        <strain evidence="1 2">EI222</strain>
    </source>
</reference>
<keyword evidence="2" id="KW-1185">Reference proteome</keyword>
<organism evidence="1 2">
    <name type="scientific">Blastomyces percursus</name>
    <dbReference type="NCBI Taxonomy" id="1658174"/>
    <lineage>
        <taxon>Eukaryota</taxon>
        <taxon>Fungi</taxon>
        <taxon>Dikarya</taxon>
        <taxon>Ascomycota</taxon>
        <taxon>Pezizomycotina</taxon>
        <taxon>Eurotiomycetes</taxon>
        <taxon>Eurotiomycetidae</taxon>
        <taxon>Onygenales</taxon>
        <taxon>Ajellomycetaceae</taxon>
        <taxon>Blastomyces</taxon>
    </lineage>
</organism>
<protein>
    <submittedName>
        <fullName evidence="1">Uncharacterized protein</fullName>
    </submittedName>
</protein>
<proteinExistence type="predicted"/>
<dbReference type="AlphaFoldDB" id="A0A1J9QJ63"/>
<dbReference type="Proteomes" id="UP000242791">
    <property type="component" value="Unassembled WGS sequence"/>
</dbReference>
<gene>
    <name evidence="1" type="ORF">ACJ73_00076</name>
</gene>
<comment type="caution">
    <text evidence="1">The sequence shown here is derived from an EMBL/GenBank/DDBJ whole genome shotgun (WGS) entry which is preliminary data.</text>
</comment>
<dbReference type="OrthoDB" id="4937900at2759"/>
<name>A0A1J9QJ63_9EURO</name>
<dbReference type="VEuPathDB" id="FungiDB:ACJ73_00076"/>
<evidence type="ECO:0000313" key="1">
    <source>
        <dbReference type="EMBL" id="OJD28512.1"/>
    </source>
</evidence>
<dbReference type="STRING" id="1658174.A0A1J9QJ63"/>